<dbReference type="PROSITE" id="PS50862">
    <property type="entry name" value="AA_TRNA_LIGASE_II"/>
    <property type="match status" value="1"/>
</dbReference>
<dbReference type="NCBIfam" id="NF001750">
    <property type="entry name" value="PRK00476.1"/>
    <property type="match status" value="1"/>
</dbReference>
<dbReference type="HAMAP" id="MF_00044">
    <property type="entry name" value="Asp_tRNA_synth_type1"/>
    <property type="match status" value="1"/>
</dbReference>
<dbReference type="PRINTS" id="PR01042">
    <property type="entry name" value="TRNASYNTHASP"/>
</dbReference>
<keyword evidence="7 8" id="KW-0030">Aminoacyl-tRNA synthetase</keyword>
<dbReference type="EC" id="6.1.1.12" evidence="8"/>
<feature type="binding site" evidence="8">
    <location>
        <begin position="210"/>
        <end position="212"/>
    </location>
    <ligand>
        <name>ATP</name>
        <dbReference type="ChEBI" id="CHEBI:30616"/>
    </ligand>
</feature>
<dbReference type="Gene3D" id="2.40.50.140">
    <property type="entry name" value="Nucleic acid-binding proteins"/>
    <property type="match status" value="1"/>
</dbReference>
<evidence type="ECO:0000313" key="11">
    <source>
        <dbReference type="EMBL" id="MDI3047983.1"/>
    </source>
</evidence>
<dbReference type="Gene3D" id="3.30.1360.30">
    <property type="entry name" value="GAD-like domain"/>
    <property type="match status" value="1"/>
</dbReference>
<dbReference type="InterPro" id="IPR047089">
    <property type="entry name" value="Asp-tRNA-ligase_1_N"/>
</dbReference>
<feature type="region of interest" description="Aspartate" evidence="8">
    <location>
        <begin position="188"/>
        <end position="191"/>
    </location>
</feature>
<dbReference type="InterPro" id="IPR004364">
    <property type="entry name" value="Aa-tRNA-synt_II"/>
</dbReference>
<feature type="binding site" evidence="8">
    <location>
        <position position="450"/>
    </location>
    <ligand>
        <name>ATP</name>
        <dbReference type="ChEBI" id="CHEBI:30616"/>
    </ligand>
</feature>
<evidence type="ECO:0000256" key="8">
    <source>
        <dbReference type="HAMAP-Rule" id="MF_00044"/>
    </source>
</evidence>
<sequence length="553" mass="65151">MKKFYCGNFSLEDENKEVILYGWISNKRKFKNLTFVDLRDSTGIIQVIFENVSDPLLTKETCIRVTGTIRRRLEINPNLKTGEIELVVSSYEILNSSKQIPFEITKENSANEDLRLEYRFLDLRQEKKLANLKFRHKFLLALRNFFDKQNFIEVETPILSKSTPEGARDYLVPTRRIGKFFALPQSPQLYKQLLMASGVEKYFQIARVFRDEDLRKDRQPEFTQLDIELSFANEEDIFALCEKMWKDVLKQFGYKIKTPFPRMNFFDALNNYGTDKPDTRYEYLINDFSNNPKLEELNYQFKKAIFLDFKVEDEKVIEKINELFFKNAGEKLELLQENSKYFDALTKYSPVKHPKFILLSLGNNEEKTLKALGALRTYINEIYKLADETRLDFLWIVNWPMFEYDENEQKYVSAHHPFTQFKEETLKYLKTNEYEKVRAKSYDNVLNGFELASGSVRINDPKVQEMMFDVLKITKKEQQDKFGFFLKAFDYGLPPHCGIGFGIERLLMILTNSESIRDVIAFPKNAKGIDLMSQSPSEVTEDQLKDYCLKVEK</sequence>
<dbReference type="GO" id="GO:0004815">
    <property type="term" value="F:aspartate-tRNA ligase activity"/>
    <property type="evidence" value="ECO:0007669"/>
    <property type="project" value="UniProtKB-UniRule"/>
</dbReference>
<keyword evidence="12" id="KW-1185">Reference proteome</keyword>
<dbReference type="InterPro" id="IPR047090">
    <property type="entry name" value="AspRS_core"/>
</dbReference>
<comment type="similarity">
    <text evidence="1 8">Belongs to the class-II aminoacyl-tRNA synthetase family. Type 1 subfamily.</text>
</comment>
<keyword evidence="5 8" id="KW-0067">ATP-binding</keyword>
<feature type="domain" description="Aminoacyl-transfer RNA synthetases class-II family profile" evidence="9">
    <location>
        <begin position="141"/>
        <end position="523"/>
    </location>
</feature>
<dbReference type="Gene3D" id="3.30.930.10">
    <property type="entry name" value="Bira Bifunctional Protein, Domain 2"/>
    <property type="match status" value="1"/>
</dbReference>
<dbReference type="EMBL" id="CP008748">
    <property type="protein sequence ID" value="ASI54052.1"/>
    <property type="molecule type" value="Genomic_DNA"/>
</dbReference>
<dbReference type="Proteomes" id="UP000264882">
    <property type="component" value="Chromosome"/>
</dbReference>
<protein>
    <recommendedName>
        <fullName evidence="8">Aspartate--tRNA ligase</fullName>
        <ecNumber evidence="8">6.1.1.12</ecNumber>
    </recommendedName>
    <alternativeName>
        <fullName evidence="8">Aspartyl-tRNA synthetase</fullName>
        <shortName evidence="8">AspRS</shortName>
    </alternativeName>
</protein>
<dbReference type="InterPro" id="IPR006195">
    <property type="entry name" value="aa-tRNA-synth_II"/>
</dbReference>
<comment type="function">
    <text evidence="8">Catalyzes the attachment of L-aspartate to tRNA(Asp) in a two-step reaction: L-aspartate is first activated by ATP to form Asp-AMP and then transferred to the acceptor end of tRNA(Asp).</text>
</comment>
<dbReference type="CDD" id="cd04317">
    <property type="entry name" value="EcAspRS_like_N"/>
    <property type="match status" value="1"/>
</dbReference>
<dbReference type="InterPro" id="IPR012340">
    <property type="entry name" value="NA-bd_OB-fold"/>
</dbReference>
<dbReference type="AlphaFoldDB" id="A0A063YK56"/>
<feature type="binding site" evidence="8">
    <location>
        <position position="210"/>
    </location>
    <ligand>
        <name>L-aspartate</name>
        <dbReference type="ChEBI" id="CHEBI:29991"/>
    </ligand>
</feature>
<dbReference type="STRING" id="29559.NPL3_03510"/>
<feature type="binding site" evidence="8">
    <location>
        <begin position="502"/>
        <end position="505"/>
    </location>
    <ligand>
        <name>ATP</name>
        <dbReference type="ChEBI" id="CHEBI:30616"/>
    </ligand>
</feature>
<dbReference type="EMBL" id="JASBCP010000002">
    <property type="protein sequence ID" value="MDI3047983.1"/>
    <property type="molecule type" value="Genomic_DNA"/>
</dbReference>
<accession>A0A063YK56</accession>
<gene>
    <name evidence="8 11" type="primary">aspS</name>
    <name evidence="10" type="ORF">MHSN_02590</name>
    <name evidence="11" type="ORF">QJ129_01765</name>
</gene>
<evidence type="ECO:0000313" key="10">
    <source>
        <dbReference type="EMBL" id="ASI54052.1"/>
    </source>
</evidence>
<dbReference type="Pfam" id="PF00152">
    <property type="entry name" value="tRNA-synt_2"/>
    <property type="match status" value="1"/>
</dbReference>
<dbReference type="KEGG" id="mhyv:MHSN_02590"/>
<dbReference type="InterPro" id="IPR004524">
    <property type="entry name" value="Asp-tRNA-ligase_1"/>
</dbReference>
<dbReference type="InterPro" id="IPR045864">
    <property type="entry name" value="aa-tRNA-synth_II/BPL/LPL"/>
</dbReference>
<reference evidence="10 12" key="1">
    <citation type="submission" date="2014-06" db="EMBL/GenBank/DDBJ databases">
        <title>The Whole Genome Sequence of Mycoplasma hyosynoviae strain ATCC 27095.</title>
        <authorList>
            <person name="Calcutt M.J."/>
            <person name="Foecking M.F."/>
        </authorList>
    </citation>
    <scope>NUCLEOTIDE SEQUENCE [LARGE SCALE GENOMIC DNA]</scope>
    <source>
        <strain evidence="10 12">M60</strain>
    </source>
</reference>
<dbReference type="InterPro" id="IPR004115">
    <property type="entry name" value="GAD-like_sf"/>
</dbReference>
<evidence type="ECO:0000256" key="7">
    <source>
        <dbReference type="ARBA" id="ARBA00023146"/>
    </source>
</evidence>
<feature type="binding site" evidence="8">
    <location>
        <position position="165"/>
    </location>
    <ligand>
        <name>L-aspartate</name>
        <dbReference type="ChEBI" id="CHEBI:29991"/>
    </ligand>
</feature>
<evidence type="ECO:0000256" key="3">
    <source>
        <dbReference type="ARBA" id="ARBA00022598"/>
    </source>
</evidence>
<dbReference type="Pfam" id="PF01336">
    <property type="entry name" value="tRNA_anti-codon"/>
    <property type="match status" value="1"/>
</dbReference>
<keyword evidence="8" id="KW-0963">Cytoplasm</keyword>
<dbReference type="InterPro" id="IPR002312">
    <property type="entry name" value="Asp/Asn-tRNA-synth_IIb"/>
</dbReference>
<evidence type="ECO:0000256" key="6">
    <source>
        <dbReference type="ARBA" id="ARBA00022917"/>
    </source>
</evidence>
<dbReference type="CDD" id="cd00777">
    <property type="entry name" value="AspRS_core"/>
    <property type="match status" value="1"/>
</dbReference>
<keyword evidence="4 8" id="KW-0547">Nucleotide-binding</keyword>
<evidence type="ECO:0000259" key="9">
    <source>
        <dbReference type="PROSITE" id="PS50862"/>
    </source>
</evidence>
<reference evidence="11" key="2">
    <citation type="submission" date="2023-04" db="EMBL/GenBank/DDBJ databases">
        <title>Genomes of recent Mycoplasma hyosynoviae isolates 2023.</title>
        <authorList>
            <person name="Spergser J."/>
        </authorList>
    </citation>
    <scope>NUCLEOTIDE SEQUENCE</scope>
    <source>
        <strain evidence="11">SN1J23N</strain>
    </source>
</reference>
<comment type="subunit">
    <text evidence="2 8">Homodimer.</text>
</comment>
<keyword evidence="3 8" id="KW-0436">Ligase</keyword>
<dbReference type="OrthoDB" id="9802326at2"/>
<evidence type="ECO:0000256" key="5">
    <source>
        <dbReference type="ARBA" id="ARBA00022840"/>
    </source>
</evidence>
<keyword evidence="6 8" id="KW-0648">Protein biosynthesis</keyword>
<feature type="binding site" evidence="8">
    <location>
        <position position="415"/>
    </location>
    <ligand>
        <name>L-aspartate</name>
        <dbReference type="ChEBI" id="CHEBI:29991"/>
    </ligand>
</feature>
<comment type="subcellular location">
    <subcellularLocation>
        <location evidence="8">Cytoplasm</location>
    </subcellularLocation>
</comment>
<feature type="binding site" evidence="8">
    <location>
        <position position="219"/>
    </location>
    <ligand>
        <name>ATP</name>
        <dbReference type="ChEBI" id="CHEBI:30616"/>
    </ligand>
</feature>
<dbReference type="GO" id="GO:0005737">
    <property type="term" value="C:cytoplasm"/>
    <property type="evidence" value="ECO:0007669"/>
    <property type="project" value="UniProtKB-SubCell"/>
</dbReference>
<name>A0A063YK56_9BACT</name>
<dbReference type="PANTHER" id="PTHR22594">
    <property type="entry name" value="ASPARTYL/LYSYL-TRNA SYNTHETASE"/>
    <property type="match status" value="1"/>
</dbReference>
<dbReference type="GO" id="GO:0006422">
    <property type="term" value="P:aspartyl-tRNA aminoacylation"/>
    <property type="evidence" value="ECO:0007669"/>
    <property type="project" value="UniProtKB-UniRule"/>
</dbReference>
<dbReference type="SUPFAM" id="SSF55681">
    <property type="entry name" value="Class II aaRS and biotin synthetases"/>
    <property type="match status" value="1"/>
</dbReference>
<dbReference type="GO" id="GO:0003676">
    <property type="term" value="F:nucleic acid binding"/>
    <property type="evidence" value="ECO:0007669"/>
    <property type="project" value="InterPro"/>
</dbReference>
<evidence type="ECO:0000256" key="4">
    <source>
        <dbReference type="ARBA" id="ARBA00022741"/>
    </source>
</evidence>
<dbReference type="RefSeq" id="WP_036441420.1">
    <property type="nucleotide sequence ID" value="NZ_CP008748.1"/>
</dbReference>
<evidence type="ECO:0000256" key="1">
    <source>
        <dbReference type="ARBA" id="ARBA00006303"/>
    </source>
</evidence>
<comment type="caution">
    <text evidence="8">Lacks conserved residue(s) required for the propagation of feature annotation.</text>
</comment>
<dbReference type="GO" id="GO:0005524">
    <property type="term" value="F:ATP binding"/>
    <property type="evidence" value="ECO:0007669"/>
    <property type="project" value="UniProtKB-UniRule"/>
</dbReference>
<dbReference type="InterPro" id="IPR004365">
    <property type="entry name" value="NA-bd_OB_tRNA"/>
</dbReference>
<feature type="binding site" evidence="8">
    <location>
        <position position="457"/>
    </location>
    <ligand>
        <name>L-aspartate</name>
        <dbReference type="ChEBI" id="CHEBI:29991"/>
    </ligand>
</feature>
<organism evidence="10 12">
    <name type="scientific">Metamycoplasma hyosynoviae</name>
    <dbReference type="NCBI Taxonomy" id="29559"/>
    <lineage>
        <taxon>Bacteria</taxon>
        <taxon>Bacillati</taxon>
        <taxon>Mycoplasmatota</taxon>
        <taxon>Mycoplasmoidales</taxon>
        <taxon>Metamycoplasmataceae</taxon>
        <taxon>Metamycoplasma</taxon>
    </lineage>
</organism>
<proteinExistence type="inferred from homology"/>
<dbReference type="Proteomes" id="UP001233782">
    <property type="component" value="Unassembled WGS sequence"/>
</dbReference>
<comment type="catalytic activity">
    <reaction evidence="8">
        <text>tRNA(Asp) + L-aspartate + ATP = L-aspartyl-tRNA(Asp) + AMP + diphosphate</text>
        <dbReference type="Rhea" id="RHEA:19649"/>
        <dbReference type="Rhea" id="RHEA-COMP:9660"/>
        <dbReference type="Rhea" id="RHEA-COMP:9678"/>
        <dbReference type="ChEBI" id="CHEBI:29991"/>
        <dbReference type="ChEBI" id="CHEBI:30616"/>
        <dbReference type="ChEBI" id="CHEBI:33019"/>
        <dbReference type="ChEBI" id="CHEBI:78442"/>
        <dbReference type="ChEBI" id="CHEBI:78516"/>
        <dbReference type="ChEBI" id="CHEBI:456215"/>
        <dbReference type="EC" id="6.1.1.12"/>
    </reaction>
</comment>
<dbReference type="SUPFAM" id="SSF50249">
    <property type="entry name" value="Nucleic acid-binding proteins"/>
    <property type="match status" value="1"/>
</dbReference>
<dbReference type="PANTHER" id="PTHR22594:SF5">
    <property type="entry name" value="ASPARTATE--TRNA LIGASE, MITOCHONDRIAL"/>
    <property type="match status" value="1"/>
</dbReference>
<dbReference type="NCBIfam" id="TIGR00459">
    <property type="entry name" value="aspS_bact"/>
    <property type="match status" value="1"/>
</dbReference>
<evidence type="ECO:0000256" key="2">
    <source>
        <dbReference type="ARBA" id="ARBA00011738"/>
    </source>
</evidence>
<evidence type="ECO:0000313" key="12">
    <source>
        <dbReference type="Proteomes" id="UP000264882"/>
    </source>
</evidence>